<keyword evidence="2" id="KW-0449">Lipoprotein</keyword>
<protein>
    <submittedName>
        <fullName evidence="2">Gliding motility lipoprotein GldD</fullName>
    </submittedName>
</protein>
<feature type="chain" id="PRO_5046579058" evidence="1">
    <location>
        <begin position="21"/>
        <end position="192"/>
    </location>
</feature>
<comment type="caution">
    <text evidence="2">The sequence shown here is derived from an EMBL/GenBank/DDBJ whole genome shotgun (WGS) entry which is preliminary data.</text>
</comment>
<evidence type="ECO:0000313" key="2">
    <source>
        <dbReference type="EMBL" id="GGB85399.1"/>
    </source>
</evidence>
<accession>A0ABQ1K4R1</accession>
<organism evidence="2 3">
    <name type="scientific">Flavobacterium suaedae</name>
    <dbReference type="NCBI Taxonomy" id="1767027"/>
    <lineage>
        <taxon>Bacteria</taxon>
        <taxon>Pseudomonadati</taxon>
        <taxon>Bacteroidota</taxon>
        <taxon>Flavobacteriia</taxon>
        <taxon>Flavobacteriales</taxon>
        <taxon>Flavobacteriaceae</taxon>
        <taxon>Flavobacterium</taxon>
    </lineage>
</organism>
<dbReference type="PROSITE" id="PS51257">
    <property type="entry name" value="PROKAR_LIPOPROTEIN"/>
    <property type="match status" value="1"/>
</dbReference>
<dbReference type="EMBL" id="BMJE01000008">
    <property type="protein sequence ID" value="GGB85399.1"/>
    <property type="molecule type" value="Genomic_DNA"/>
</dbReference>
<dbReference type="RefSeq" id="WP_188621826.1">
    <property type="nucleotide sequence ID" value="NZ_BMJE01000008.1"/>
</dbReference>
<dbReference type="NCBIfam" id="TIGR03512">
    <property type="entry name" value="GldD_lipo"/>
    <property type="match status" value="1"/>
</dbReference>
<proteinExistence type="predicted"/>
<name>A0ABQ1K4R1_9FLAO</name>
<feature type="signal peptide" evidence="1">
    <location>
        <begin position="1"/>
        <end position="20"/>
    </location>
</feature>
<gene>
    <name evidence="2" type="primary">gldD</name>
    <name evidence="2" type="ORF">GCM10007424_26810</name>
</gene>
<evidence type="ECO:0000313" key="3">
    <source>
        <dbReference type="Proteomes" id="UP000615760"/>
    </source>
</evidence>
<keyword evidence="3" id="KW-1185">Reference proteome</keyword>
<sequence>MKRIHKIIFQLSLTVFSALALISCGDDDTIPKPKAYLRLDYPVENYVTYEGVCPFSFSFNSQSIIKNKGNCNFTISYPKMKATIYLTYKPVNNNIEVLLRDAQKLTYEHVIKADVIEESPFMNEMQEAYGMFYQVGGDAATNAQFYVTDSIKHFLTGSMYFYAKPNYDSLMPAASYIKDDMRKIMETVKWEK</sequence>
<evidence type="ECO:0000256" key="1">
    <source>
        <dbReference type="SAM" id="SignalP"/>
    </source>
</evidence>
<reference evidence="3" key="1">
    <citation type="journal article" date="2019" name="Int. J. Syst. Evol. Microbiol.">
        <title>The Global Catalogue of Microorganisms (GCM) 10K type strain sequencing project: providing services to taxonomists for standard genome sequencing and annotation.</title>
        <authorList>
            <consortium name="The Broad Institute Genomics Platform"/>
            <consortium name="The Broad Institute Genome Sequencing Center for Infectious Disease"/>
            <person name="Wu L."/>
            <person name="Ma J."/>
        </authorList>
    </citation>
    <scope>NUCLEOTIDE SEQUENCE [LARGE SCALE GENOMIC DNA]</scope>
    <source>
        <strain evidence="3">CGMCC 1.15461</strain>
    </source>
</reference>
<keyword evidence="1" id="KW-0732">Signal</keyword>
<dbReference type="Proteomes" id="UP000615760">
    <property type="component" value="Unassembled WGS sequence"/>
</dbReference>
<dbReference type="InterPro" id="IPR019850">
    <property type="entry name" value="GldD-like"/>
</dbReference>
<dbReference type="Pfam" id="PF25593">
    <property type="entry name" value="GldD_lipo"/>
    <property type="match status" value="1"/>
</dbReference>